<evidence type="ECO:0000313" key="2">
    <source>
        <dbReference type="Proteomes" id="UP001630127"/>
    </source>
</evidence>
<gene>
    <name evidence="1" type="ORF">ACH5RR_003094</name>
</gene>
<accession>A0ABD3AU79</accession>
<comment type="caution">
    <text evidence="1">The sequence shown here is derived from an EMBL/GenBank/DDBJ whole genome shotgun (WGS) entry which is preliminary data.</text>
</comment>
<proteinExistence type="predicted"/>
<keyword evidence="2" id="KW-1185">Reference proteome</keyword>
<dbReference type="AlphaFoldDB" id="A0ABD3AU79"/>
<reference evidence="1 2" key="1">
    <citation type="submission" date="2024-11" db="EMBL/GenBank/DDBJ databases">
        <title>A near-complete genome assembly of Cinchona calisaya.</title>
        <authorList>
            <person name="Lian D.C."/>
            <person name="Zhao X.W."/>
            <person name="Wei L."/>
        </authorList>
    </citation>
    <scope>NUCLEOTIDE SEQUENCE [LARGE SCALE GENOMIC DNA]</scope>
    <source>
        <tissue evidence="1">Nenye</tissue>
    </source>
</reference>
<protein>
    <submittedName>
        <fullName evidence="1">Uncharacterized protein</fullName>
    </submittedName>
</protein>
<dbReference type="InterPro" id="IPR036691">
    <property type="entry name" value="Endo/exonu/phosph_ase_sf"/>
</dbReference>
<name>A0ABD3AU79_9GENT</name>
<sequence length="122" mass="14491">MHVHQQAITCCIENGSDMHFIVTVVCGKNKPEERHALWSHLVYLKSLITSPWLILGDFNSIRTVNERLGSSDFDFRAMEEFHQCIHQLDVEEFSGRVFYFTWCNQRDNGYRIYSKIDKRLYK</sequence>
<evidence type="ECO:0000313" key="1">
    <source>
        <dbReference type="EMBL" id="KAL3534633.1"/>
    </source>
</evidence>
<dbReference type="Proteomes" id="UP001630127">
    <property type="component" value="Unassembled WGS sequence"/>
</dbReference>
<dbReference type="EMBL" id="JBJUIK010000002">
    <property type="protein sequence ID" value="KAL3534633.1"/>
    <property type="molecule type" value="Genomic_DNA"/>
</dbReference>
<dbReference type="SUPFAM" id="SSF56219">
    <property type="entry name" value="DNase I-like"/>
    <property type="match status" value="1"/>
</dbReference>
<dbReference type="Gene3D" id="3.60.10.10">
    <property type="entry name" value="Endonuclease/exonuclease/phosphatase"/>
    <property type="match status" value="1"/>
</dbReference>
<organism evidence="1 2">
    <name type="scientific">Cinchona calisaya</name>
    <dbReference type="NCBI Taxonomy" id="153742"/>
    <lineage>
        <taxon>Eukaryota</taxon>
        <taxon>Viridiplantae</taxon>
        <taxon>Streptophyta</taxon>
        <taxon>Embryophyta</taxon>
        <taxon>Tracheophyta</taxon>
        <taxon>Spermatophyta</taxon>
        <taxon>Magnoliopsida</taxon>
        <taxon>eudicotyledons</taxon>
        <taxon>Gunneridae</taxon>
        <taxon>Pentapetalae</taxon>
        <taxon>asterids</taxon>
        <taxon>lamiids</taxon>
        <taxon>Gentianales</taxon>
        <taxon>Rubiaceae</taxon>
        <taxon>Cinchonoideae</taxon>
        <taxon>Cinchoneae</taxon>
        <taxon>Cinchona</taxon>
    </lineage>
</organism>